<accession>A0A2N3R9K0</accession>
<proteinExistence type="predicted"/>
<reference evidence="2 3" key="1">
    <citation type="submission" date="2017-10" db="EMBL/GenBank/DDBJ databases">
        <title>Bifidobacterium genomics.</title>
        <authorList>
            <person name="Lugli G.A."/>
            <person name="Milani C."/>
            <person name="Mancabelli L."/>
        </authorList>
    </citation>
    <scope>NUCLEOTIDE SEQUENCE [LARGE SCALE GENOMIC DNA]</scope>
    <source>
        <strain evidence="2 3">1460B</strain>
    </source>
</reference>
<dbReference type="Proteomes" id="UP000233731">
    <property type="component" value="Unassembled WGS sequence"/>
</dbReference>
<gene>
    <name evidence="2" type="ORF">CQR44_1360</name>
</gene>
<organism evidence="2 3">
    <name type="scientific">Bifidobacterium asteroides</name>
    <dbReference type="NCBI Taxonomy" id="1684"/>
    <lineage>
        <taxon>Bacteria</taxon>
        <taxon>Bacillati</taxon>
        <taxon>Actinomycetota</taxon>
        <taxon>Actinomycetes</taxon>
        <taxon>Bifidobacteriales</taxon>
        <taxon>Bifidobacteriaceae</taxon>
        <taxon>Bifidobacterium</taxon>
    </lineage>
</organism>
<evidence type="ECO:0000313" key="3">
    <source>
        <dbReference type="Proteomes" id="UP000233731"/>
    </source>
</evidence>
<sequence length="43" mass="4913">MNAWHLLVREAEALQQSAQKSGDYPIQDGKANDNDHHEDDDSY</sequence>
<evidence type="ECO:0000313" key="2">
    <source>
        <dbReference type="EMBL" id="PKV09042.1"/>
    </source>
</evidence>
<comment type="caution">
    <text evidence="2">The sequence shown here is derived from an EMBL/GenBank/DDBJ whole genome shotgun (WGS) entry which is preliminary data.</text>
</comment>
<protein>
    <submittedName>
        <fullName evidence="2">Uncharacterized protein</fullName>
    </submittedName>
</protein>
<feature type="region of interest" description="Disordered" evidence="1">
    <location>
        <begin position="14"/>
        <end position="43"/>
    </location>
</feature>
<name>A0A2N3R9K0_9BIFI</name>
<evidence type="ECO:0000256" key="1">
    <source>
        <dbReference type="SAM" id="MobiDB-lite"/>
    </source>
</evidence>
<feature type="compositionally biased region" description="Basic and acidic residues" evidence="1">
    <location>
        <begin position="30"/>
        <end position="43"/>
    </location>
</feature>
<dbReference type="EMBL" id="PCHJ01000016">
    <property type="protein sequence ID" value="PKV09042.1"/>
    <property type="molecule type" value="Genomic_DNA"/>
</dbReference>
<dbReference type="AlphaFoldDB" id="A0A2N3R9K0"/>